<reference evidence="3" key="2">
    <citation type="journal article" date="2021" name="Sci. Data">
        <title>Chromosome-scale genome sequencing, assembly and annotation of six genomes from subfamily Leishmaniinae.</title>
        <authorList>
            <person name="Almutairi H."/>
            <person name="Urbaniak M.D."/>
            <person name="Bates M.D."/>
            <person name="Jariyapan N."/>
            <person name="Kwakye-Nuako G."/>
            <person name="Thomaz Soccol V."/>
            <person name="Al-Salem W.S."/>
            <person name="Dillon R.J."/>
            <person name="Bates P.A."/>
            <person name="Gatherer D."/>
        </authorList>
    </citation>
    <scope>NUCLEOTIDE SEQUENCE [LARGE SCALE GENOMIC DNA]</scope>
</reference>
<accession>A0A836GTM2</accession>
<dbReference type="AlphaFoldDB" id="A0A836GTM2"/>
<dbReference type="GeneID" id="92514383"/>
<protein>
    <submittedName>
        <fullName evidence="2">Uncharacterized protein</fullName>
    </submittedName>
</protein>
<reference evidence="3" key="1">
    <citation type="journal article" date="2021" name="Microbiol. Resour. Announc.">
        <title>LGAAP: Leishmaniinae Genome Assembly and Annotation Pipeline.</title>
        <authorList>
            <person name="Almutairi H."/>
            <person name="Urbaniak M.D."/>
            <person name="Bates M.D."/>
            <person name="Jariyapan N."/>
            <person name="Kwakye-Nuako G."/>
            <person name="Thomaz-Soccol V."/>
            <person name="Al-Salem W.S."/>
            <person name="Dillon R.J."/>
            <person name="Bates P.A."/>
            <person name="Gatherer D."/>
        </authorList>
    </citation>
    <scope>NUCLEOTIDE SEQUENCE [LARGE SCALE GENOMIC DNA]</scope>
</reference>
<evidence type="ECO:0000256" key="1">
    <source>
        <dbReference type="SAM" id="MobiDB-lite"/>
    </source>
</evidence>
<dbReference type="EMBL" id="JAFEUZ010000029">
    <property type="protein sequence ID" value="KAG5473732.1"/>
    <property type="molecule type" value="Genomic_DNA"/>
</dbReference>
<organism evidence="2 3">
    <name type="scientific">Leishmania martiniquensis</name>
    <dbReference type="NCBI Taxonomy" id="1580590"/>
    <lineage>
        <taxon>Eukaryota</taxon>
        <taxon>Discoba</taxon>
        <taxon>Euglenozoa</taxon>
        <taxon>Kinetoplastea</taxon>
        <taxon>Metakinetoplastina</taxon>
        <taxon>Trypanosomatida</taxon>
        <taxon>Trypanosomatidae</taxon>
        <taxon>Leishmaniinae</taxon>
        <taxon>Leishmania</taxon>
    </lineage>
</organism>
<evidence type="ECO:0000313" key="3">
    <source>
        <dbReference type="Proteomes" id="UP000673552"/>
    </source>
</evidence>
<comment type="caution">
    <text evidence="2">The sequence shown here is derived from an EMBL/GenBank/DDBJ whole genome shotgun (WGS) entry which is preliminary data.</text>
</comment>
<proteinExistence type="predicted"/>
<sequence>MSLLVPSAAHGVLTEKEYQQCMRHYLTRSPSRIWIAVGGTALDLVWNSHEEAAHSSEKLASSAEALRTRSCPKGNSVSAAPLSDTRYRDQFLKLASDCAPAVPAAAGEAAGRAAEEHVLSSDEECEKSDHSRSALSLTPSSRQQRVVGHLSTKGAAASSSPSPRCSCTGATGSSPASRASQRQSTGSSVIILSQPTRKVLACSPAQTGAPKGRIAGSECSSQGRCDGADTGGERGRKRQRFMEDFLYRAE</sequence>
<gene>
    <name evidence="2" type="ORF">LSCM1_04362</name>
</gene>
<dbReference type="RefSeq" id="XP_067176966.1">
    <property type="nucleotide sequence ID" value="XM_067321871.1"/>
</dbReference>
<name>A0A836GTM2_9TRYP</name>
<evidence type="ECO:0000313" key="2">
    <source>
        <dbReference type="EMBL" id="KAG5473732.1"/>
    </source>
</evidence>
<feature type="compositionally biased region" description="Polar residues" evidence="1">
    <location>
        <begin position="133"/>
        <end position="144"/>
    </location>
</feature>
<dbReference type="Proteomes" id="UP000673552">
    <property type="component" value="Unassembled WGS sequence"/>
</dbReference>
<keyword evidence="3" id="KW-1185">Reference proteome</keyword>
<dbReference type="KEGG" id="lmat:92514383"/>
<dbReference type="OrthoDB" id="266756at2759"/>
<feature type="region of interest" description="Disordered" evidence="1">
    <location>
        <begin position="204"/>
        <end position="237"/>
    </location>
</feature>
<feature type="region of interest" description="Disordered" evidence="1">
    <location>
        <begin position="115"/>
        <end position="190"/>
    </location>
</feature>
<feature type="compositionally biased region" description="Low complexity" evidence="1">
    <location>
        <begin position="173"/>
        <end position="184"/>
    </location>
</feature>